<name>A0A846XSM3_9NOCA</name>
<keyword evidence="2" id="KW-1185">Reference proteome</keyword>
<evidence type="ECO:0000313" key="1">
    <source>
        <dbReference type="EMBL" id="NKY48784.1"/>
    </source>
</evidence>
<protein>
    <submittedName>
        <fullName evidence="1">Uncharacterized protein</fullName>
    </submittedName>
</protein>
<dbReference type="InterPro" id="IPR029032">
    <property type="entry name" value="AhpD-like"/>
</dbReference>
<organism evidence="1 2">
    <name type="scientific">Nocardia vermiculata</name>
    <dbReference type="NCBI Taxonomy" id="257274"/>
    <lineage>
        <taxon>Bacteria</taxon>
        <taxon>Bacillati</taxon>
        <taxon>Actinomycetota</taxon>
        <taxon>Actinomycetes</taxon>
        <taxon>Mycobacteriales</taxon>
        <taxon>Nocardiaceae</taxon>
        <taxon>Nocardia</taxon>
    </lineage>
</organism>
<dbReference type="Proteomes" id="UP000565711">
    <property type="component" value="Unassembled WGS sequence"/>
</dbReference>
<evidence type="ECO:0000313" key="2">
    <source>
        <dbReference type="Proteomes" id="UP000565711"/>
    </source>
</evidence>
<accession>A0A846XSM3</accession>
<comment type="caution">
    <text evidence="1">The sequence shown here is derived from an EMBL/GenBank/DDBJ whole genome shotgun (WGS) entry which is preliminary data.</text>
</comment>
<proteinExistence type="predicted"/>
<reference evidence="1 2" key="1">
    <citation type="submission" date="2020-04" db="EMBL/GenBank/DDBJ databases">
        <title>MicrobeNet Type strains.</title>
        <authorList>
            <person name="Nicholson A.C."/>
        </authorList>
    </citation>
    <scope>NUCLEOTIDE SEQUENCE [LARGE SCALE GENOMIC DNA]</scope>
    <source>
        <strain evidence="1 2">JCM 12354</strain>
    </source>
</reference>
<dbReference type="RefSeq" id="WP_067870043.1">
    <property type="nucleotide sequence ID" value="NZ_JAAXOP010000001.1"/>
</dbReference>
<dbReference type="AlphaFoldDB" id="A0A846XSM3"/>
<dbReference type="SUPFAM" id="SSF69118">
    <property type="entry name" value="AhpD-like"/>
    <property type="match status" value="1"/>
</dbReference>
<dbReference type="Gene3D" id="1.20.1290.10">
    <property type="entry name" value="AhpD-like"/>
    <property type="match status" value="1"/>
</dbReference>
<gene>
    <name evidence="1" type="ORF">HGA08_00980</name>
</gene>
<dbReference type="EMBL" id="JAAXOP010000001">
    <property type="protein sequence ID" value="NKY48784.1"/>
    <property type="molecule type" value="Genomic_DNA"/>
</dbReference>
<sequence>MDEGEKRTAHRALVDSVLRGKGAAATDLRARAFHNEKLPAPLFTVIDKVASRPTEISDQDFETAKSAGFSEDQLFELVISAAVGQSSRMYERGLAALAEAGGEEVR</sequence>